<dbReference type="PANTHER" id="PTHR11092:SF0">
    <property type="entry name" value="EPIMERASE FAMILY PROTEIN SDR39U1"/>
    <property type="match status" value="1"/>
</dbReference>
<dbReference type="Pfam" id="PF08338">
    <property type="entry name" value="DUF1731"/>
    <property type="match status" value="1"/>
</dbReference>
<evidence type="ECO:0000313" key="4">
    <source>
        <dbReference type="EMBL" id="RJL31452.1"/>
    </source>
</evidence>
<evidence type="ECO:0000259" key="2">
    <source>
        <dbReference type="Pfam" id="PF01370"/>
    </source>
</evidence>
<evidence type="ECO:0000259" key="3">
    <source>
        <dbReference type="Pfam" id="PF08338"/>
    </source>
</evidence>
<comment type="similarity">
    <text evidence="1">Belongs to the NAD(P)-dependent epimerase/dehydratase family. SDR39U1 subfamily.</text>
</comment>
<feature type="domain" description="DUF1731" evidence="3">
    <location>
        <begin position="247"/>
        <end position="294"/>
    </location>
</feature>
<dbReference type="Gene3D" id="3.40.50.720">
    <property type="entry name" value="NAD(P)-binding Rossmann-like Domain"/>
    <property type="match status" value="1"/>
</dbReference>
<dbReference type="RefSeq" id="WP_119928137.1">
    <property type="nucleotide sequence ID" value="NZ_QZEY01000007.1"/>
</dbReference>
<dbReference type="OrthoDB" id="9801773at2"/>
<gene>
    <name evidence="4" type="ORF">D5H75_20710</name>
</gene>
<dbReference type="InterPro" id="IPR013549">
    <property type="entry name" value="DUF1731"/>
</dbReference>
<name>A0A3A4BJP5_9ACTN</name>
<evidence type="ECO:0000313" key="5">
    <source>
        <dbReference type="Proteomes" id="UP000265768"/>
    </source>
</evidence>
<sequence length="295" mass="31551">MRIVVTGSSGLLGSALVRVLRGEGRRVVSLVRRAPAGADEARWDPRGGEVDRSALDGADAVVHLAGAGLGDRRWTPSRRREIVASRVEGTRTLVRAMASLDRPPRVLLSGSAIGFYGDTGDRAVDETAPAGTGFLADLVRAWEAEAIAAEEFTRVVRLRTGLVQTARGGSLRRILPIFRLGLGAPLGSGRQYWSWITLHDWVGAVCFLLESEVFGPVNLTAPEPVTNAEYTRALGRAVRRPTWPIRVPGFALRAALGGFADEGVLIGQRVLPARLAEAGYAFQHPGLGPALRAVL</sequence>
<feature type="domain" description="NAD-dependent epimerase/dehydratase" evidence="2">
    <location>
        <begin position="3"/>
        <end position="211"/>
    </location>
</feature>
<dbReference type="Proteomes" id="UP000265768">
    <property type="component" value="Unassembled WGS sequence"/>
</dbReference>
<organism evidence="4 5">
    <name type="scientific">Bailinhaonella thermotolerans</name>
    <dbReference type="NCBI Taxonomy" id="1070861"/>
    <lineage>
        <taxon>Bacteria</taxon>
        <taxon>Bacillati</taxon>
        <taxon>Actinomycetota</taxon>
        <taxon>Actinomycetes</taxon>
        <taxon>Streptosporangiales</taxon>
        <taxon>Streptosporangiaceae</taxon>
        <taxon>Bailinhaonella</taxon>
    </lineage>
</organism>
<dbReference type="Pfam" id="PF01370">
    <property type="entry name" value="Epimerase"/>
    <property type="match status" value="1"/>
</dbReference>
<accession>A0A3A4BJP5</accession>
<dbReference type="InterPro" id="IPR036291">
    <property type="entry name" value="NAD(P)-bd_dom_sf"/>
</dbReference>
<comment type="caution">
    <text evidence="4">The sequence shown here is derived from an EMBL/GenBank/DDBJ whole genome shotgun (WGS) entry which is preliminary data.</text>
</comment>
<dbReference type="AlphaFoldDB" id="A0A3A4BJP5"/>
<keyword evidence="5" id="KW-1185">Reference proteome</keyword>
<dbReference type="NCBIfam" id="TIGR01777">
    <property type="entry name" value="yfcH"/>
    <property type="match status" value="1"/>
</dbReference>
<protein>
    <submittedName>
        <fullName evidence="4">TIGR01777 family protein</fullName>
    </submittedName>
</protein>
<dbReference type="EMBL" id="QZEY01000007">
    <property type="protein sequence ID" value="RJL31452.1"/>
    <property type="molecule type" value="Genomic_DNA"/>
</dbReference>
<dbReference type="SUPFAM" id="SSF51735">
    <property type="entry name" value="NAD(P)-binding Rossmann-fold domains"/>
    <property type="match status" value="1"/>
</dbReference>
<dbReference type="InterPro" id="IPR010099">
    <property type="entry name" value="SDR39U1"/>
</dbReference>
<reference evidence="4 5" key="1">
    <citation type="submission" date="2018-09" db="EMBL/GenBank/DDBJ databases">
        <title>YIM 75507 draft genome.</title>
        <authorList>
            <person name="Tang S."/>
            <person name="Feng Y."/>
        </authorList>
    </citation>
    <scope>NUCLEOTIDE SEQUENCE [LARGE SCALE GENOMIC DNA]</scope>
    <source>
        <strain evidence="4 5">YIM 75507</strain>
    </source>
</reference>
<dbReference type="PANTHER" id="PTHR11092">
    <property type="entry name" value="SUGAR NUCLEOTIDE EPIMERASE RELATED"/>
    <property type="match status" value="1"/>
</dbReference>
<evidence type="ECO:0000256" key="1">
    <source>
        <dbReference type="ARBA" id="ARBA00009353"/>
    </source>
</evidence>
<dbReference type="InterPro" id="IPR001509">
    <property type="entry name" value="Epimerase_deHydtase"/>
</dbReference>
<proteinExistence type="inferred from homology"/>